<evidence type="ECO:0000313" key="8">
    <source>
        <dbReference type="EMBL" id="TDH74154.1"/>
    </source>
</evidence>
<dbReference type="GO" id="GO:0005789">
    <property type="term" value="C:endoplasmic reticulum membrane"/>
    <property type="evidence" value="ECO:0007669"/>
    <property type="project" value="UniProtKB-SubCell"/>
</dbReference>
<dbReference type="AlphaFoldDB" id="A0A976NZT4"/>
<name>A0A976NZT4_BRELC</name>
<keyword evidence="4 7" id="KW-0256">Endoplasmic reticulum</keyword>
<dbReference type="PANTHER" id="PTHR16433">
    <property type="entry name" value="DOLICHOL-PHOSPHATE MANNOSYLTRANSFERASE SUBUNIT 3"/>
    <property type="match status" value="1"/>
</dbReference>
<dbReference type="RefSeq" id="XP_067823652.1">
    <property type="nucleotide sequence ID" value="XM_067966100.1"/>
</dbReference>
<keyword evidence="9" id="KW-1185">Reference proteome</keyword>
<evidence type="ECO:0000256" key="6">
    <source>
        <dbReference type="ARBA" id="ARBA00023136"/>
    </source>
</evidence>
<dbReference type="GeneID" id="94351771"/>
<dbReference type="InterPro" id="IPR013174">
    <property type="entry name" value="DPM3"/>
</dbReference>
<dbReference type="Pfam" id="PF08285">
    <property type="entry name" value="DPM3"/>
    <property type="match status" value="1"/>
</dbReference>
<protein>
    <recommendedName>
        <fullName evidence="7">Dolichol-phosphate mannosyltransferase subunit 3</fullName>
    </recommendedName>
</protein>
<keyword evidence="5 7" id="KW-1133">Transmembrane helix</keyword>
<dbReference type="Proteomes" id="UP000294530">
    <property type="component" value="Unassembled WGS sequence"/>
</dbReference>
<comment type="subcellular location">
    <subcellularLocation>
        <location evidence="1 7">Endoplasmic reticulum membrane</location>
        <topology evidence="1 7">Multi-pass membrane protein</topology>
    </subcellularLocation>
</comment>
<accession>A0A976NZT4</accession>
<keyword evidence="3 7" id="KW-0812">Transmembrane</keyword>
<dbReference type="EMBL" id="SHOA02000028">
    <property type="protein sequence ID" value="TDH74154.1"/>
    <property type="molecule type" value="Genomic_DNA"/>
</dbReference>
<sequence length="138" mass="15876">MHFKSVRSSGDDRTRQAIELRILHDRDTRFLVKYILQNYSVKIGFTMLKYQKWLAAFAVLLTLWLLLLQYASDQAKDPHMLQVVMALPIYALLSYGAYSLAVIAFSVMAVQDFPEAAKELENQVVEARADLIKKGFQF</sequence>
<evidence type="ECO:0000256" key="3">
    <source>
        <dbReference type="ARBA" id="ARBA00022692"/>
    </source>
</evidence>
<comment type="caution">
    <text evidence="8">The sequence shown here is derived from an EMBL/GenBank/DDBJ whole genome shotgun (WGS) entry which is preliminary data.</text>
</comment>
<gene>
    <name evidence="8" type="ORF">CCR75_008045</name>
</gene>
<dbReference type="OrthoDB" id="2014333at2759"/>
<comment type="similarity">
    <text evidence="2 7">Belongs to the DPM3 family.</text>
</comment>
<comment type="function">
    <text evidence="7">Stabilizer subunit of the dolichol-phosphate mannose (DPM) synthase complex; tethers catalytic subunit to the ER.</text>
</comment>
<comment type="subunit">
    <text evidence="7">Component of the dolichol-phosphate mannose (DPM) synthase complex.</text>
</comment>
<evidence type="ECO:0000256" key="7">
    <source>
        <dbReference type="RuleBase" id="RU365085"/>
    </source>
</evidence>
<feature type="transmembrane region" description="Helical" evidence="7">
    <location>
        <begin position="83"/>
        <end position="110"/>
    </location>
</feature>
<proteinExistence type="inferred from homology"/>
<dbReference type="KEGG" id="blac:94351771"/>
<feature type="transmembrane region" description="Helical" evidence="7">
    <location>
        <begin position="53"/>
        <end position="71"/>
    </location>
</feature>
<keyword evidence="6 7" id="KW-0472">Membrane</keyword>
<reference evidence="8 9" key="1">
    <citation type="journal article" date="2021" name="Genome Biol.">
        <title>AFLAP: assembly-free linkage analysis pipeline using k-mers from genome sequencing data.</title>
        <authorList>
            <person name="Fletcher K."/>
            <person name="Zhang L."/>
            <person name="Gil J."/>
            <person name="Han R."/>
            <person name="Cavanaugh K."/>
            <person name="Michelmore R."/>
        </authorList>
    </citation>
    <scope>NUCLEOTIDE SEQUENCE [LARGE SCALE GENOMIC DNA]</scope>
    <source>
        <strain evidence="8 9">SF5</strain>
    </source>
</reference>
<dbReference type="PANTHER" id="PTHR16433:SF0">
    <property type="entry name" value="DOLICHOL-PHOSPHATE MANNOSYLTRANSFERASE SUBUNIT 3"/>
    <property type="match status" value="1"/>
</dbReference>
<evidence type="ECO:0000256" key="4">
    <source>
        <dbReference type="ARBA" id="ARBA00022824"/>
    </source>
</evidence>
<organism evidence="8 9">
    <name type="scientific">Bremia lactucae</name>
    <name type="common">Lettuce downy mildew</name>
    <dbReference type="NCBI Taxonomy" id="4779"/>
    <lineage>
        <taxon>Eukaryota</taxon>
        <taxon>Sar</taxon>
        <taxon>Stramenopiles</taxon>
        <taxon>Oomycota</taxon>
        <taxon>Peronosporomycetes</taxon>
        <taxon>Peronosporales</taxon>
        <taxon>Peronosporaceae</taxon>
        <taxon>Bremia</taxon>
    </lineage>
</organism>
<evidence type="ECO:0000256" key="1">
    <source>
        <dbReference type="ARBA" id="ARBA00004477"/>
    </source>
</evidence>
<comment type="pathway">
    <text evidence="7">Protein modification; protein glycosylation.</text>
</comment>
<evidence type="ECO:0000256" key="2">
    <source>
        <dbReference type="ARBA" id="ARBA00010430"/>
    </source>
</evidence>
<evidence type="ECO:0000256" key="5">
    <source>
        <dbReference type="ARBA" id="ARBA00022989"/>
    </source>
</evidence>
<dbReference type="GO" id="GO:0033185">
    <property type="term" value="C:dolichol-phosphate-mannose synthase complex"/>
    <property type="evidence" value="ECO:0007669"/>
    <property type="project" value="TreeGrafter"/>
</dbReference>
<evidence type="ECO:0000313" key="9">
    <source>
        <dbReference type="Proteomes" id="UP000294530"/>
    </source>
</evidence>
<dbReference type="GO" id="GO:0006506">
    <property type="term" value="P:GPI anchor biosynthetic process"/>
    <property type="evidence" value="ECO:0007669"/>
    <property type="project" value="TreeGrafter"/>
</dbReference>